<feature type="binding site" evidence="7">
    <location>
        <begin position="282"/>
        <end position="284"/>
    </location>
    <ligand>
        <name>ATP</name>
        <dbReference type="ChEBI" id="CHEBI:30616"/>
    </ligand>
</feature>
<evidence type="ECO:0000313" key="10">
    <source>
        <dbReference type="Proteomes" id="UP000019591"/>
    </source>
</evidence>
<dbReference type="GO" id="GO:0005524">
    <property type="term" value="F:ATP binding"/>
    <property type="evidence" value="ECO:0007669"/>
    <property type="project" value="UniProtKB-KW"/>
</dbReference>
<dbReference type="Pfam" id="PF00871">
    <property type="entry name" value="Acetate_kinase"/>
    <property type="match status" value="1"/>
</dbReference>
<dbReference type="PANTHER" id="PTHR21060">
    <property type="entry name" value="ACETATE KINASE"/>
    <property type="match status" value="1"/>
</dbReference>
<dbReference type="InterPro" id="IPR023865">
    <property type="entry name" value="Aliphatic_acid_kinase_CS"/>
</dbReference>
<dbReference type="eggNOG" id="COG0282">
    <property type="taxonomic scope" value="Bacteria"/>
</dbReference>
<dbReference type="STRING" id="1286171.EAL2_c11850"/>
<comment type="similarity">
    <text evidence="1 7 8">Belongs to the acetokinase family.</text>
</comment>
<dbReference type="GO" id="GO:0000287">
    <property type="term" value="F:magnesium ion binding"/>
    <property type="evidence" value="ECO:0007669"/>
    <property type="project" value="UniProtKB-UniRule"/>
</dbReference>
<keyword evidence="3 7" id="KW-0808">Transferase</keyword>
<feature type="binding site" evidence="7">
    <location>
        <begin position="207"/>
        <end position="211"/>
    </location>
    <ligand>
        <name>ATP</name>
        <dbReference type="ChEBI" id="CHEBI:30616"/>
    </ligand>
</feature>
<keyword evidence="7" id="KW-0479">Metal-binding</keyword>
<dbReference type="PATRIC" id="fig|1286171.3.peg.1133"/>
<dbReference type="GO" id="GO:0008776">
    <property type="term" value="F:acetate kinase activity"/>
    <property type="evidence" value="ECO:0007669"/>
    <property type="project" value="UniProtKB-UniRule"/>
</dbReference>
<dbReference type="GO" id="GO:0005737">
    <property type="term" value="C:cytoplasm"/>
    <property type="evidence" value="ECO:0007669"/>
    <property type="project" value="UniProtKB-SubCell"/>
</dbReference>
<organism evidence="9 10">
    <name type="scientific">Peptoclostridium acidaminophilum DSM 3953</name>
    <dbReference type="NCBI Taxonomy" id="1286171"/>
    <lineage>
        <taxon>Bacteria</taxon>
        <taxon>Bacillati</taxon>
        <taxon>Bacillota</taxon>
        <taxon>Clostridia</taxon>
        <taxon>Peptostreptococcales</taxon>
        <taxon>Peptoclostridiaceae</taxon>
        <taxon>Peptoclostridium</taxon>
    </lineage>
</organism>
<comment type="catalytic activity">
    <reaction evidence="7">
        <text>acetate + ATP = acetyl phosphate + ADP</text>
        <dbReference type="Rhea" id="RHEA:11352"/>
        <dbReference type="ChEBI" id="CHEBI:22191"/>
        <dbReference type="ChEBI" id="CHEBI:30089"/>
        <dbReference type="ChEBI" id="CHEBI:30616"/>
        <dbReference type="ChEBI" id="CHEBI:456216"/>
        <dbReference type="EC" id="2.7.2.1"/>
    </reaction>
</comment>
<reference evidence="9 10" key="1">
    <citation type="journal article" date="2014" name="Genome Announc.">
        <title>Complete Genome Sequence of Amino Acid-Utilizing Eubacterium acidaminophilum al-2 (DSM 3953).</title>
        <authorList>
            <person name="Poehlein A."/>
            <person name="Andreesen J.R."/>
            <person name="Daniel R."/>
        </authorList>
    </citation>
    <scope>NUCLEOTIDE SEQUENCE [LARGE SCALE GENOMIC DNA]</scope>
    <source>
        <strain evidence="9 10">DSM 3953</strain>
    </source>
</reference>
<dbReference type="PROSITE" id="PS01075">
    <property type="entry name" value="ACETATE_KINASE_1"/>
    <property type="match status" value="1"/>
</dbReference>
<feature type="site" description="Transition state stabilizer" evidence="7">
    <location>
        <position position="179"/>
    </location>
</feature>
<accession>W8T6H0</accession>
<evidence type="ECO:0000256" key="8">
    <source>
        <dbReference type="RuleBase" id="RU003835"/>
    </source>
</evidence>
<comment type="pathway">
    <text evidence="7">Metabolic intermediate biosynthesis; acetyl-CoA biosynthesis; acetyl-CoA from acetate: step 1/2.</text>
</comment>
<dbReference type="AlphaFoldDB" id="W8T6H0"/>
<dbReference type="RefSeq" id="WP_025435481.1">
    <property type="nucleotide sequence ID" value="NZ_CP007452.1"/>
</dbReference>
<feature type="binding site" evidence="7">
    <location>
        <position position="7"/>
    </location>
    <ligand>
        <name>Mg(2+)</name>
        <dbReference type="ChEBI" id="CHEBI:18420"/>
    </ligand>
</feature>
<evidence type="ECO:0000256" key="3">
    <source>
        <dbReference type="ARBA" id="ARBA00022679"/>
    </source>
</evidence>
<dbReference type="CDD" id="cd24010">
    <property type="entry name" value="ASKHA_NBD_AcK_PK"/>
    <property type="match status" value="1"/>
</dbReference>
<dbReference type="NCBIfam" id="TIGR00016">
    <property type="entry name" value="ackA"/>
    <property type="match status" value="1"/>
</dbReference>
<feature type="active site" description="Proton donor/acceptor" evidence="7">
    <location>
        <position position="147"/>
    </location>
</feature>
<evidence type="ECO:0000256" key="1">
    <source>
        <dbReference type="ARBA" id="ARBA00008748"/>
    </source>
</evidence>
<name>W8T6H0_PEPAC</name>
<feature type="binding site" evidence="7">
    <location>
        <position position="383"/>
    </location>
    <ligand>
        <name>Mg(2+)</name>
        <dbReference type="ChEBI" id="CHEBI:18420"/>
    </ligand>
</feature>
<evidence type="ECO:0000256" key="5">
    <source>
        <dbReference type="ARBA" id="ARBA00022777"/>
    </source>
</evidence>
<evidence type="ECO:0000256" key="6">
    <source>
        <dbReference type="ARBA" id="ARBA00022840"/>
    </source>
</evidence>
<comment type="subcellular location">
    <subcellularLocation>
        <location evidence="7">Cytoplasm</location>
    </subcellularLocation>
</comment>
<protein>
    <recommendedName>
        <fullName evidence="7">Acetate kinase</fullName>
        <ecNumber evidence="7">2.7.2.1</ecNumber>
    </recommendedName>
    <alternativeName>
        <fullName evidence="7">Acetokinase</fullName>
    </alternativeName>
</protein>
<keyword evidence="7" id="KW-0460">Magnesium</keyword>
<feature type="binding site" evidence="7">
    <location>
        <position position="14"/>
    </location>
    <ligand>
        <name>ATP</name>
        <dbReference type="ChEBI" id="CHEBI:30616"/>
    </ligand>
</feature>
<dbReference type="PROSITE" id="PS01076">
    <property type="entry name" value="ACETATE_KINASE_2"/>
    <property type="match status" value="1"/>
</dbReference>
<keyword evidence="10" id="KW-1185">Reference proteome</keyword>
<dbReference type="OrthoDB" id="9802453at2"/>
<dbReference type="GO" id="GO:0006085">
    <property type="term" value="P:acetyl-CoA biosynthetic process"/>
    <property type="evidence" value="ECO:0007669"/>
    <property type="project" value="UniProtKB-UniRule"/>
</dbReference>
<dbReference type="PIRSF" id="PIRSF000722">
    <property type="entry name" value="Acetate_prop_kin"/>
    <property type="match status" value="1"/>
</dbReference>
<dbReference type="Gene3D" id="3.30.420.40">
    <property type="match status" value="2"/>
</dbReference>
<dbReference type="UniPathway" id="UPA00340">
    <property type="reaction ID" value="UER00458"/>
</dbReference>
<comment type="subunit">
    <text evidence="7">Homodimer.</text>
</comment>
<feature type="site" description="Transition state stabilizer" evidence="7">
    <location>
        <position position="240"/>
    </location>
</feature>
<keyword evidence="2 7" id="KW-0963">Cytoplasm</keyword>
<evidence type="ECO:0000313" key="9">
    <source>
        <dbReference type="EMBL" id="AHM56480.1"/>
    </source>
</evidence>
<dbReference type="HAMAP" id="MF_00020">
    <property type="entry name" value="Acetate_kinase"/>
    <property type="match status" value="1"/>
</dbReference>
<keyword evidence="4 7" id="KW-0547">Nucleotide-binding</keyword>
<dbReference type="InterPro" id="IPR000890">
    <property type="entry name" value="Aliphatic_acid_kin_short-chain"/>
</dbReference>
<dbReference type="PANTHER" id="PTHR21060:SF15">
    <property type="entry name" value="ACETATE KINASE-RELATED"/>
    <property type="match status" value="1"/>
</dbReference>
<gene>
    <name evidence="7 9" type="primary">ackA</name>
    <name evidence="9" type="ORF">EAL2_c11850</name>
</gene>
<feature type="binding site" evidence="7">
    <location>
        <position position="90"/>
    </location>
    <ligand>
        <name>substrate</name>
    </ligand>
</feature>
<dbReference type="SUPFAM" id="SSF53067">
    <property type="entry name" value="Actin-like ATPase domain"/>
    <property type="match status" value="2"/>
</dbReference>
<comment type="function">
    <text evidence="7">Catalyzes the formation of acetyl phosphate from acetate and ATP. Can also catalyze the reverse reaction.</text>
</comment>
<comment type="cofactor">
    <cofactor evidence="7">
        <name>Mg(2+)</name>
        <dbReference type="ChEBI" id="CHEBI:18420"/>
    </cofactor>
    <cofactor evidence="7">
        <name>Mn(2+)</name>
        <dbReference type="ChEBI" id="CHEBI:29035"/>
    </cofactor>
    <text evidence="7">Mg(2+). Can also accept Mn(2+).</text>
</comment>
<dbReference type="Proteomes" id="UP000019591">
    <property type="component" value="Chromosome"/>
</dbReference>
<dbReference type="GO" id="GO:0006083">
    <property type="term" value="P:acetate metabolic process"/>
    <property type="evidence" value="ECO:0007669"/>
    <property type="project" value="TreeGrafter"/>
</dbReference>
<proteinExistence type="inferred from homology"/>
<evidence type="ECO:0000256" key="7">
    <source>
        <dbReference type="HAMAP-Rule" id="MF_00020"/>
    </source>
</evidence>
<dbReference type="KEGG" id="eac:EAL2_c11850"/>
<sequence length="396" mass="42609">MNVLVINCGSSSLKYQLINMQNEEVLGKGLVERIGIEGSKLTHEAAGKKIVIEDPMKDHKDALKHVLSALVDKDHGAVADMSEISAVGHRVVHGGEKFASSVVITPEVMDAIKECSDLAPLHNPANIMGIDACKEILPNVPHVAVFDTAFHQTMPKDSYLYGLPYELYEKHGIRKYGFHGTSHKYVSDRAAAILGKDIKDLKIITCHLGNGASIAAVEFGKSVDTSMGLTPLEGSIMGTRCGDIDPAIVKFIMDKENLNAAQVDSLLNKQSGILGMSCISSDFRDVENAANEGNELAQVALSAFAKRVKKYIGSYMAEMGGVDAIVFTAGLGENSISMREDICEGLDGLGIVIDKEKNNVRGKETVVSTDDSKVKILVIPTNEELVIARDTAELAK</sequence>
<keyword evidence="6 7" id="KW-0067">ATP-binding</keyword>
<dbReference type="InterPro" id="IPR043129">
    <property type="entry name" value="ATPase_NBD"/>
</dbReference>
<dbReference type="PRINTS" id="PR00471">
    <property type="entry name" value="ACETATEKNASE"/>
</dbReference>
<dbReference type="EC" id="2.7.2.1" evidence="7"/>
<keyword evidence="5 7" id="KW-0418">Kinase</keyword>
<evidence type="ECO:0000256" key="2">
    <source>
        <dbReference type="ARBA" id="ARBA00022490"/>
    </source>
</evidence>
<evidence type="ECO:0000256" key="4">
    <source>
        <dbReference type="ARBA" id="ARBA00022741"/>
    </source>
</evidence>
<dbReference type="InterPro" id="IPR004372">
    <property type="entry name" value="Ac/propionate_kinase"/>
</dbReference>
<feature type="binding site" evidence="7">
    <location>
        <begin position="330"/>
        <end position="334"/>
    </location>
    <ligand>
        <name>ATP</name>
        <dbReference type="ChEBI" id="CHEBI:30616"/>
    </ligand>
</feature>
<dbReference type="HOGENOM" id="CLU_020352_0_1_9"/>
<dbReference type="EMBL" id="CP007452">
    <property type="protein sequence ID" value="AHM56480.1"/>
    <property type="molecule type" value="Genomic_DNA"/>
</dbReference>